<gene>
    <name evidence="1" type="ORF">ACFFN1_07010</name>
</gene>
<organism evidence="1 2">
    <name type="scientific">Brevibacterium otitidis</name>
    <dbReference type="NCBI Taxonomy" id="53364"/>
    <lineage>
        <taxon>Bacteria</taxon>
        <taxon>Bacillati</taxon>
        <taxon>Actinomycetota</taxon>
        <taxon>Actinomycetes</taxon>
        <taxon>Micrococcales</taxon>
        <taxon>Brevibacteriaceae</taxon>
        <taxon>Brevibacterium</taxon>
    </lineage>
</organism>
<dbReference type="RefSeq" id="WP_376839883.1">
    <property type="nucleotide sequence ID" value="NZ_JBHMAU010000046.1"/>
</dbReference>
<protein>
    <submittedName>
        <fullName evidence="1">Uncharacterized protein</fullName>
    </submittedName>
</protein>
<evidence type="ECO:0000313" key="2">
    <source>
        <dbReference type="Proteomes" id="UP001589707"/>
    </source>
</evidence>
<reference evidence="1 2" key="1">
    <citation type="submission" date="2024-09" db="EMBL/GenBank/DDBJ databases">
        <authorList>
            <person name="Sun Q."/>
            <person name="Mori K."/>
        </authorList>
    </citation>
    <scope>NUCLEOTIDE SEQUENCE [LARGE SCALE GENOMIC DNA]</scope>
    <source>
        <strain evidence="1 2">JCM 11683</strain>
    </source>
</reference>
<dbReference type="Proteomes" id="UP001589707">
    <property type="component" value="Unassembled WGS sequence"/>
</dbReference>
<name>A0ABV5X151_9MICO</name>
<sequence>MIDMLTHPPAGPWIVSVATSGQKHVLPYAHVNHGDREWTVRMETVNVTSTPAAFQTVFDTVRTLRKAGHRPDDITAGRPTLSAIKTDTDLTTWADLHQQISTLTNAPVLDLAAWCLTKEHLT</sequence>
<accession>A0ABV5X151</accession>
<proteinExistence type="predicted"/>
<dbReference type="EMBL" id="JBHMAU010000046">
    <property type="protein sequence ID" value="MFB9776151.1"/>
    <property type="molecule type" value="Genomic_DNA"/>
</dbReference>
<evidence type="ECO:0000313" key="1">
    <source>
        <dbReference type="EMBL" id="MFB9776151.1"/>
    </source>
</evidence>
<comment type="caution">
    <text evidence="1">The sequence shown here is derived from an EMBL/GenBank/DDBJ whole genome shotgun (WGS) entry which is preliminary data.</text>
</comment>
<keyword evidence="2" id="KW-1185">Reference proteome</keyword>